<gene>
    <name evidence="2" type="ORF">Taro_012876</name>
</gene>
<accession>A0A843UH27</accession>
<evidence type="ECO:0000259" key="1">
    <source>
        <dbReference type="Pfam" id="PF19633"/>
    </source>
</evidence>
<comment type="caution">
    <text evidence="2">The sequence shown here is derived from an EMBL/GenBank/DDBJ whole genome shotgun (WGS) entry which is preliminary data.</text>
</comment>
<dbReference type="AlphaFoldDB" id="A0A843UH27"/>
<dbReference type="PANTHER" id="PTHR46655">
    <property type="entry name" value="HISTONE-LYSINE N-METHYLTRANSFERASE ATXR3"/>
    <property type="match status" value="1"/>
</dbReference>
<dbReference type="OrthoDB" id="308383at2759"/>
<protein>
    <recommendedName>
        <fullName evidence="1">ATXR3 C-terminal domain-containing protein</fullName>
    </recommendedName>
</protein>
<sequence>MFGCHLSATTFPLHLVQFPACLRQEPWSQCYWWISSKLHLDQEFCKVRYVMRRVFGDPKEAPPPLERLSPDQLVSALWKGEGSLVEELLQCMGPHLDVDVLNDLKSKISDHDPYGSNLQMELRKSLLWLRDELRDLPCSYKCRNDAAADLIHIYASTKCFFRVREYKTVTSPPVYISPLDLGPKYVDKMGPGFQEYCKTYGENYCLGQLIYWHNQASADPDCNLARARRGCLTLPDIGSFYTKSQKPSRERIYSLRTLRFMLARMVRSIWFPTWLEFSHWNFWMMLFPTLFVNGLLRTNGQQEKQPQRPWPKDQVWVFNSAPRIFGSPMMDAVLNNCPLDKEMVHWLKSRPSVFEAMWDG</sequence>
<proteinExistence type="predicted"/>
<reference evidence="2" key="1">
    <citation type="submission" date="2017-07" db="EMBL/GenBank/DDBJ databases">
        <title>Taro Niue Genome Assembly and Annotation.</title>
        <authorList>
            <person name="Atibalentja N."/>
            <person name="Keating K."/>
            <person name="Fields C.J."/>
        </authorList>
    </citation>
    <scope>NUCLEOTIDE SEQUENCE</scope>
    <source>
        <strain evidence="2">Niue_2</strain>
        <tissue evidence="2">Leaf</tissue>
    </source>
</reference>
<feature type="domain" description="ATXR3 C-terminal" evidence="1">
    <location>
        <begin position="302"/>
        <end position="359"/>
    </location>
</feature>
<dbReference type="PANTHER" id="PTHR46655:SF1">
    <property type="entry name" value="HISTONE-LYSINE N-METHYLTRANSFERASE ATXR3"/>
    <property type="match status" value="1"/>
</dbReference>
<dbReference type="EMBL" id="NMUH01000507">
    <property type="protein sequence ID" value="MQL80433.1"/>
    <property type="molecule type" value="Genomic_DNA"/>
</dbReference>
<feature type="domain" description="ATXR3 C-terminal" evidence="1">
    <location>
        <begin position="45"/>
        <end position="283"/>
    </location>
</feature>
<keyword evidence="3" id="KW-1185">Reference proteome</keyword>
<evidence type="ECO:0000313" key="2">
    <source>
        <dbReference type="EMBL" id="MQL80433.1"/>
    </source>
</evidence>
<name>A0A843UH27_COLES</name>
<organism evidence="2 3">
    <name type="scientific">Colocasia esculenta</name>
    <name type="common">Wild taro</name>
    <name type="synonym">Arum esculentum</name>
    <dbReference type="NCBI Taxonomy" id="4460"/>
    <lineage>
        <taxon>Eukaryota</taxon>
        <taxon>Viridiplantae</taxon>
        <taxon>Streptophyta</taxon>
        <taxon>Embryophyta</taxon>
        <taxon>Tracheophyta</taxon>
        <taxon>Spermatophyta</taxon>
        <taxon>Magnoliopsida</taxon>
        <taxon>Liliopsida</taxon>
        <taxon>Araceae</taxon>
        <taxon>Aroideae</taxon>
        <taxon>Colocasieae</taxon>
        <taxon>Colocasia</taxon>
    </lineage>
</organism>
<dbReference type="Pfam" id="PF19633">
    <property type="entry name" value="SDG2_C"/>
    <property type="match status" value="2"/>
</dbReference>
<dbReference type="Proteomes" id="UP000652761">
    <property type="component" value="Unassembled WGS sequence"/>
</dbReference>
<dbReference type="InterPro" id="IPR045606">
    <property type="entry name" value="ATXR3_C"/>
</dbReference>
<evidence type="ECO:0000313" key="3">
    <source>
        <dbReference type="Proteomes" id="UP000652761"/>
    </source>
</evidence>